<evidence type="ECO:0000256" key="3">
    <source>
        <dbReference type="SAM" id="Phobius"/>
    </source>
</evidence>
<keyword evidence="1" id="KW-0233">DNA recombination</keyword>
<feature type="non-terminal residue" evidence="4">
    <location>
        <position position="1"/>
    </location>
</feature>
<feature type="compositionally biased region" description="Basic and acidic residues" evidence="2">
    <location>
        <begin position="1019"/>
        <end position="1034"/>
    </location>
</feature>
<dbReference type="GO" id="GO:0015074">
    <property type="term" value="P:DNA integration"/>
    <property type="evidence" value="ECO:0007669"/>
    <property type="project" value="InterPro"/>
</dbReference>
<feature type="compositionally biased region" description="Basic and acidic residues" evidence="2">
    <location>
        <begin position="319"/>
        <end position="347"/>
    </location>
</feature>
<evidence type="ECO:0000256" key="1">
    <source>
        <dbReference type="ARBA" id="ARBA00023172"/>
    </source>
</evidence>
<accession>A0A9P1GQ54</accession>
<comment type="caution">
    <text evidence="4">The sequence shown here is derived from an EMBL/GenBank/DDBJ whole genome shotgun (WGS) entry which is preliminary data.</text>
</comment>
<reference evidence="4" key="1">
    <citation type="submission" date="2022-10" db="EMBL/GenBank/DDBJ databases">
        <authorList>
            <person name="Chen Y."/>
            <person name="Dougan E. K."/>
            <person name="Chan C."/>
            <person name="Rhodes N."/>
            <person name="Thang M."/>
        </authorList>
    </citation>
    <scope>NUCLEOTIDE SEQUENCE</scope>
</reference>
<keyword evidence="6" id="KW-1185">Reference proteome</keyword>
<evidence type="ECO:0000313" key="4">
    <source>
        <dbReference type="EMBL" id="CAI4018857.1"/>
    </source>
</evidence>
<name>A0A9P1GQ54_9DINO</name>
<reference evidence="5 6" key="2">
    <citation type="submission" date="2024-05" db="EMBL/GenBank/DDBJ databases">
        <authorList>
            <person name="Chen Y."/>
            <person name="Shah S."/>
            <person name="Dougan E. K."/>
            <person name="Thang M."/>
            <person name="Chan C."/>
        </authorList>
    </citation>
    <scope>NUCLEOTIDE SEQUENCE [LARGE SCALE GENOMIC DNA]</scope>
</reference>
<feature type="region of interest" description="Disordered" evidence="2">
    <location>
        <begin position="307"/>
        <end position="362"/>
    </location>
</feature>
<dbReference type="EMBL" id="CAMXCT030006718">
    <property type="protein sequence ID" value="CAL4806169.1"/>
    <property type="molecule type" value="Genomic_DNA"/>
</dbReference>
<dbReference type="Proteomes" id="UP001152797">
    <property type="component" value="Unassembled WGS sequence"/>
</dbReference>
<dbReference type="GO" id="GO:0006310">
    <property type="term" value="P:DNA recombination"/>
    <property type="evidence" value="ECO:0007669"/>
    <property type="project" value="UniProtKB-KW"/>
</dbReference>
<evidence type="ECO:0000256" key="2">
    <source>
        <dbReference type="SAM" id="MobiDB-lite"/>
    </source>
</evidence>
<organism evidence="4">
    <name type="scientific">Cladocopium goreaui</name>
    <dbReference type="NCBI Taxonomy" id="2562237"/>
    <lineage>
        <taxon>Eukaryota</taxon>
        <taxon>Sar</taxon>
        <taxon>Alveolata</taxon>
        <taxon>Dinophyceae</taxon>
        <taxon>Suessiales</taxon>
        <taxon>Symbiodiniaceae</taxon>
        <taxon>Cladocopium</taxon>
    </lineage>
</organism>
<feature type="transmembrane region" description="Helical" evidence="3">
    <location>
        <begin position="1365"/>
        <end position="1383"/>
    </location>
</feature>
<keyword evidence="3" id="KW-0812">Transmembrane</keyword>
<protein>
    <submittedName>
        <fullName evidence="4">Uncharacterized protein</fullName>
    </submittedName>
</protein>
<feature type="compositionally biased region" description="Basic and acidic residues" evidence="2">
    <location>
        <begin position="995"/>
        <end position="1004"/>
    </location>
</feature>
<dbReference type="EMBL" id="CAMXCT020006718">
    <property type="protein sequence ID" value="CAL1172232.1"/>
    <property type="molecule type" value="Genomic_DNA"/>
</dbReference>
<dbReference type="SUPFAM" id="SSF56349">
    <property type="entry name" value="DNA breaking-rejoining enzymes"/>
    <property type="match status" value="1"/>
</dbReference>
<feature type="transmembrane region" description="Helical" evidence="3">
    <location>
        <begin position="1213"/>
        <end position="1232"/>
    </location>
</feature>
<gene>
    <name evidence="4" type="ORF">C1SCF055_LOCUS43392</name>
</gene>
<feature type="region of interest" description="Disordered" evidence="2">
    <location>
        <begin position="995"/>
        <end position="1040"/>
    </location>
</feature>
<evidence type="ECO:0000313" key="6">
    <source>
        <dbReference type="Proteomes" id="UP001152797"/>
    </source>
</evidence>
<feature type="transmembrane region" description="Helical" evidence="3">
    <location>
        <begin position="1119"/>
        <end position="1141"/>
    </location>
</feature>
<feature type="region of interest" description="Disordered" evidence="2">
    <location>
        <begin position="405"/>
        <end position="435"/>
    </location>
</feature>
<feature type="transmembrane region" description="Helical" evidence="3">
    <location>
        <begin position="1286"/>
        <end position="1307"/>
    </location>
</feature>
<dbReference type="InterPro" id="IPR013762">
    <property type="entry name" value="Integrase-like_cat_sf"/>
</dbReference>
<evidence type="ECO:0000313" key="5">
    <source>
        <dbReference type="EMBL" id="CAL4806169.1"/>
    </source>
</evidence>
<proteinExistence type="predicted"/>
<dbReference type="InterPro" id="IPR011010">
    <property type="entry name" value="DNA_brk_join_enz"/>
</dbReference>
<dbReference type="Gene3D" id="1.10.443.10">
    <property type="entry name" value="Intergrase catalytic core"/>
    <property type="match status" value="1"/>
</dbReference>
<keyword evidence="3" id="KW-0472">Membrane</keyword>
<keyword evidence="3" id="KW-1133">Transmembrane helix</keyword>
<sequence>MAWPVELAAFDSLRASRAFFGVEDAVWTAFTRAAGGPGDDFRLLAALPPAAVAATTEAATLETGEHLTVVQAAQRKLHVDSGLDLRHWVDPDPWAQAPQGVPNYITEPKEVMKATMERKTKFSAILDQGDESEFVISSEEQKQRWLENFVRQTGGLPLEQEEPSTEQISALLRRINGGGAPYADFAVWLPYGKKAHRTQKYRAYIPVMGGYISYDQWRASLIQGLQNSPPDARHPDDGYVCGVRSSHREAGQALSWGLASHCRCGRLGNRWDGPWRTHGGLVMQHFRRLATAEFYAKGQADLKQEVEDLKERSRKRERSPRENDTAEKEYTKTKEEEALQSKAEESAASKAKARAGDPDTDLADWVEKGTVTGKLSWLSGVPPRTKWILRVFYAVMADREEEIRPGKEASRKAPVWPVNEGGRGTTGEPQNTGNQIQLRPSMREVFDRNRDGQRGGDEGWNQGPGITMGEVFGRSRTQVEDQKGPNDGPTHLAPRAAMGAKFWKLERTILVNREPVQDEEYGTKATAPWMPELTEETPQQGRARRNRTAIKELEEDFNAKASKATKKAMRTTITKILKEARGTLPCPPTVEKLKVLAGALKQANYRAASQYLGEYKVMAIEEGHSWPEQLERALKLCKRSTTRALGPRKKAKEVQVNETGKVTKEHLKVEVEHNHKRVVLTIPVSKTGQEALTTTRMLQCLCEGDECSTGCPLRISAMLVFGMEDNGVTYAAFTNKKKRAKKAQLVKEWVKLYGAGTTGHSTRRTRALRYIRHGWAIPQVAYLGRWKSDVIYQYAAESLESLPVNANRAFIKNLYGTKEHNEAGPICYKPKDVEEVRDYLLALAAELQERALRALDIEVENLKKRNEKTPGRLPPFVQTLGSGMTHHNWNMTSCTPPLAWRTLCGWHYHKADYMFTMTDEGTKQCGMGKAKFQRQGTYGPQESDILSAIDEKFEELEETIILASLVPQLHERLHALEQMLKIGTSPLSTAIQEVKARKEKERHKGPQWGDTCSPLPIRPPEDHANAEEDLDKGTDSPSHVKVGVSSDAAAEINDLMALSPVRRREVKRITDISRSKVSEMDEKTLDTQTSEYYTFGESTWDLVIFIGTGALGPLGSIQTILLAIINVLMQVVFCAIAWFNFTSPDINEDSVTDTLRWRRSSGHSYADYSPVAKESLVHRVCKMDKSLESSGIQVDLIENINKYLKSEETGLEGFFTGQILCIVALICWYLMVAKEVSHALALHRGVMAVPRGATKLDTRENPFTQVTHYRLRAVALRRKIASGFLLLYRLLAAALLLYVGTSFLVYTVNVTELILNAVALGIILDIDDLLFDAMATTPGRHLVHQLDPLHMPSLPRIRGADAKSVFMSIFIPALTILVYFSMLEPFVGTLDGVRIAMCGGNQNFVWSMDKRRITQLSPTYGGGWEEEEGSIKKLGISLKQTETEKIFGEASCCTMTDAIMEGESLTSGFTVNNSRYGFWVNSVSLSVLTSAFQGTSRAESGSGVNVLSDQSVMSLDSMVDSANGNCGDIGNEEPMLNYL</sequence>
<dbReference type="EMBL" id="CAMXCT010006718">
    <property type="protein sequence ID" value="CAI4018857.1"/>
    <property type="molecule type" value="Genomic_DNA"/>
</dbReference>
<dbReference type="GO" id="GO:0003677">
    <property type="term" value="F:DNA binding"/>
    <property type="evidence" value="ECO:0007669"/>
    <property type="project" value="InterPro"/>
</dbReference>